<evidence type="ECO:0000313" key="3">
    <source>
        <dbReference type="Proteomes" id="UP000013243"/>
    </source>
</evidence>
<keyword evidence="1" id="KW-1133">Transmembrane helix</keyword>
<dbReference type="AlphaFoldDB" id="A0A1B1A928"/>
<feature type="transmembrane region" description="Helical" evidence="1">
    <location>
        <begin position="85"/>
        <end position="106"/>
    </location>
</feature>
<name>A0A1B1A928_9RHOB</name>
<proteinExistence type="predicted"/>
<keyword evidence="1" id="KW-0472">Membrane</keyword>
<keyword evidence="1" id="KW-0812">Transmembrane</keyword>
<dbReference type="Proteomes" id="UP000013243">
    <property type="component" value="Plasmid unnamed1"/>
</dbReference>
<organism evidence="2 3">
    <name type="scientific">Tritonibacter mobilis F1926</name>
    <dbReference type="NCBI Taxonomy" id="1265309"/>
    <lineage>
        <taxon>Bacteria</taxon>
        <taxon>Pseudomonadati</taxon>
        <taxon>Pseudomonadota</taxon>
        <taxon>Alphaproteobacteria</taxon>
        <taxon>Rhodobacterales</taxon>
        <taxon>Paracoccaceae</taxon>
        <taxon>Tritonibacter</taxon>
    </lineage>
</organism>
<protein>
    <submittedName>
        <fullName evidence="2">Polysaccharide transporter</fullName>
    </submittedName>
</protein>
<dbReference type="KEGG" id="rmb:K529_019930"/>
<evidence type="ECO:0000256" key="1">
    <source>
        <dbReference type="SAM" id="Phobius"/>
    </source>
</evidence>
<dbReference type="EMBL" id="CP015231">
    <property type="protein sequence ID" value="ANP43027.1"/>
    <property type="molecule type" value="Genomic_DNA"/>
</dbReference>
<evidence type="ECO:0000313" key="2">
    <source>
        <dbReference type="EMBL" id="ANP43027.1"/>
    </source>
</evidence>
<feature type="transmembrane region" description="Helical" evidence="1">
    <location>
        <begin position="57"/>
        <end position="73"/>
    </location>
</feature>
<geneLocation type="plasmid" evidence="2 3">
    <name>unnamed1</name>
</geneLocation>
<accession>A0A1B1A928</accession>
<keyword evidence="2" id="KW-0614">Plasmid</keyword>
<gene>
    <name evidence="2" type="ORF">K529_019930</name>
</gene>
<reference evidence="2 3" key="1">
    <citation type="journal article" date="2016" name="ISME J.">
        <title>Global occurrence and heterogeneity of the Roseobacter-clade species Ruegeria mobilis.</title>
        <authorList>
            <person name="Sonnenschein E."/>
            <person name="Gram L."/>
        </authorList>
    </citation>
    <scope>NUCLEOTIDE SEQUENCE [LARGE SCALE GENOMIC DNA]</scope>
    <source>
        <strain evidence="2 3">F1926</strain>
        <plasmid evidence="2 3">unnamed1</plasmid>
    </source>
</reference>
<sequence>MAGARRIVYYVYLGLFMKRFLPSAVLGAVIVLTLASGSIGVILLLDMGLEPASSWEWSARALMITCAVVAIFLGRARWHTPVARLCALLSALVLIVSMGVFVWGGYSAQIAQPC</sequence>
<feature type="transmembrane region" description="Helical" evidence="1">
    <location>
        <begin position="20"/>
        <end position="45"/>
    </location>
</feature>